<dbReference type="AlphaFoldDB" id="A0AB34ILG1"/>
<reference evidence="1 2" key="1">
    <citation type="journal article" date="2024" name="Science">
        <title>Giant polyketide synthase enzymes in the biosynthesis of giant marine polyether toxins.</title>
        <authorList>
            <person name="Fallon T.R."/>
            <person name="Shende V.V."/>
            <person name="Wierzbicki I.H."/>
            <person name="Pendleton A.L."/>
            <person name="Watervoot N.F."/>
            <person name="Auber R.P."/>
            <person name="Gonzalez D.J."/>
            <person name="Wisecaver J.H."/>
            <person name="Moore B.S."/>
        </authorList>
    </citation>
    <scope>NUCLEOTIDE SEQUENCE [LARGE SCALE GENOMIC DNA]</scope>
    <source>
        <strain evidence="1 2">12B1</strain>
    </source>
</reference>
<accession>A0AB34ILG1</accession>
<dbReference type="Proteomes" id="UP001515480">
    <property type="component" value="Unassembled WGS sequence"/>
</dbReference>
<organism evidence="1 2">
    <name type="scientific">Prymnesium parvum</name>
    <name type="common">Toxic golden alga</name>
    <dbReference type="NCBI Taxonomy" id="97485"/>
    <lineage>
        <taxon>Eukaryota</taxon>
        <taxon>Haptista</taxon>
        <taxon>Haptophyta</taxon>
        <taxon>Prymnesiophyceae</taxon>
        <taxon>Prymnesiales</taxon>
        <taxon>Prymnesiaceae</taxon>
        <taxon>Prymnesium</taxon>
    </lineage>
</organism>
<protein>
    <submittedName>
        <fullName evidence="1">Uncharacterized protein</fullName>
    </submittedName>
</protein>
<evidence type="ECO:0000313" key="2">
    <source>
        <dbReference type="Proteomes" id="UP001515480"/>
    </source>
</evidence>
<sequence>MLQQFARLTVDALMRPKVTSLVFDKLLRMQPSELLVGASQAAHTINNAIGAASCGQRELLDALVEDDLIDPILSDHIAHKLLQRRHRSGAALEELLASRKGRPLELDRKVSLLHTRLIVGTERSCFVHGEMHRFEVGSHLVVCGRNPDKLWHASGHRALLEEYGCTVQCTVLFQSEQLHRNDVDATAMRIIGARYPMFYTFEAALDGPSVFQGGSAVSQGDHHLRFRVVDINEMTQGAYFWAEAEDARPGWLEWL</sequence>
<name>A0AB34ILG1_PRYPA</name>
<comment type="caution">
    <text evidence="1">The sequence shown here is derived from an EMBL/GenBank/DDBJ whole genome shotgun (WGS) entry which is preliminary data.</text>
</comment>
<gene>
    <name evidence="1" type="ORF">AB1Y20_012454</name>
</gene>
<dbReference type="EMBL" id="JBGBPQ010000024">
    <property type="protein sequence ID" value="KAL1499768.1"/>
    <property type="molecule type" value="Genomic_DNA"/>
</dbReference>
<proteinExistence type="predicted"/>
<evidence type="ECO:0000313" key="1">
    <source>
        <dbReference type="EMBL" id="KAL1499768.1"/>
    </source>
</evidence>
<keyword evidence="2" id="KW-1185">Reference proteome</keyword>